<dbReference type="Pfam" id="PF23899">
    <property type="entry name" value="SU10_portal"/>
    <property type="match status" value="1"/>
</dbReference>
<accession>A0A248KJE3</accession>
<dbReference type="InterPro" id="IPR056909">
    <property type="entry name" value="SU10_portal"/>
</dbReference>
<dbReference type="EMBL" id="CP022114">
    <property type="protein sequence ID" value="ASG63950.1"/>
    <property type="molecule type" value="Genomic_DNA"/>
</dbReference>
<gene>
    <name evidence="1" type="ORF">CEW81_18350</name>
</gene>
<proteinExistence type="predicted"/>
<reference evidence="1 2" key="1">
    <citation type="submission" date="2017-06" db="EMBL/GenBank/DDBJ databases">
        <title>Origin of plasmid-mediated fosfomycin resistance gene fosA3.</title>
        <authorList>
            <person name="Ito R."/>
            <person name="Pacey M.P."/>
            <person name="Doi Y."/>
        </authorList>
    </citation>
    <scope>NUCLEOTIDE SEQUENCE [LARGE SCALE GENOMIC DNA]</scope>
    <source>
        <strain evidence="1 2">YDC799</strain>
    </source>
</reference>
<evidence type="ECO:0000313" key="1">
    <source>
        <dbReference type="EMBL" id="ASG63950.1"/>
    </source>
</evidence>
<sequence>MWQAFESINPSVVAMFTDSQRAPVEADSDGFKNGKLAAAVTKALHNAVLKVDGYYSKVMLAVKEILVTGNQAALVGYDTKHYETDSFSFKAAPVAELLATQKVLQGAGYNVESSVEFENDGTEHATVTGSVKGVRDVKVPVIKLVAFKDFYLHPKATTTTDALYCAYSEEITQAEAIKRKYKKATVQAANDVDTNDGRNLDTSLLVIGTLNGTAEQEGASSLDGLNDLVTVYHHFWRGCYNSQQEKLYHVVTTDAQYLTHDEIQYCPLVWGGMAIMPDSAYSESLYDFCRSTQISSTRARRAIQRSADLAAYPERVIQDDLLKPQSKATMNESGPGKTYLTKGGNAVSYLTAPDMPQAMGVLNNEINGDVENVIQGSAGQAQALEKNSQASGTAIALTQNKQELNESHITKCITETFIKPIYRIMICVLQEMGNTLEVEGDHIPFKLIRSDIGLSLAVKSEYDRAQAAANVFNALVTGTESQTLPTNVTDENKYNIYADYMRVATGKRTYRGTSRRLTRCQSRHRLSRKSRLFWRLASYAPLSPVRS</sequence>
<dbReference type="AlphaFoldDB" id="A0A248KJE3"/>
<evidence type="ECO:0000313" key="2">
    <source>
        <dbReference type="Proteomes" id="UP000197098"/>
    </source>
</evidence>
<dbReference type="Proteomes" id="UP000197098">
    <property type="component" value="Chromosome"/>
</dbReference>
<protein>
    <submittedName>
        <fullName evidence="1">Uncharacterized protein</fullName>
    </submittedName>
</protein>
<organism evidence="1 2">
    <name type="scientific">Kluyvera genomosp. 3</name>
    <dbReference type="NCBI Taxonomy" id="2774055"/>
    <lineage>
        <taxon>Bacteria</taxon>
        <taxon>Pseudomonadati</taxon>
        <taxon>Pseudomonadota</taxon>
        <taxon>Gammaproteobacteria</taxon>
        <taxon>Enterobacterales</taxon>
        <taxon>Enterobacteriaceae</taxon>
        <taxon>Kluyvera</taxon>
    </lineage>
</organism>
<name>A0A248KJE3_9ENTR</name>